<keyword evidence="7 9" id="KW-0472">Membrane</keyword>
<dbReference type="NCBIfam" id="TIGR00797">
    <property type="entry name" value="matE"/>
    <property type="match status" value="1"/>
</dbReference>
<evidence type="ECO:0000256" key="4">
    <source>
        <dbReference type="ARBA" id="ARBA00022475"/>
    </source>
</evidence>
<reference evidence="10" key="1">
    <citation type="submission" date="2021-04" db="EMBL/GenBank/DDBJ databases">
        <title>Genome based classification of Actinospica acidithermotolerans sp. nov., an actinobacterium isolated from an Indonesian hot spring.</title>
        <authorList>
            <person name="Kusuma A.B."/>
            <person name="Putra K.E."/>
            <person name="Nafisah S."/>
            <person name="Loh J."/>
            <person name="Nouioui I."/>
            <person name="Goodfellow M."/>
        </authorList>
    </citation>
    <scope>NUCLEOTIDE SEQUENCE</scope>
    <source>
        <strain evidence="10">CSCA 57</strain>
    </source>
</reference>
<feature type="transmembrane region" description="Helical" evidence="9">
    <location>
        <begin position="317"/>
        <end position="337"/>
    </location>
</feature>
<feature type="transmembrane region" description="Helical" evidence="9">
    <location>
        <begin position="83"/>
        <end position="103"/>
    </location>
</feature>
<dbReference type="Pfam" id="PF01554">
    <property type="entry name" value="MatE"/>
    <property type="match status" value="2"/>
</dbReference>
<feature type="transmembrane region" description="Helical" evidence="9">
    <location>
        <begin position="384"/>
        <end position="404"/>
    </location>
</feature>
<gene>
    <name evidence="10" type="ORF">KDL01_22130</name>
</gene>
<evidence type="ECO:0000313" key="10">
    <source>
        <dbReference type="EMBL" id="MBR7835990.1"/>
    </source>
</evidence>
<dbReference type="PANTHER" id="PTHR42893:SF46">
    <property type="entry name" value="PROTEIN DETOXIFICATION 44, CHLOROPLASTIC"/>
    <property type="match status" value="1"/>
</dbReference>
<dbReference type="InterPro" id="IPR048279">
    <property type="entry name" value="MdtK-like"/>
</dbReference>
<keyword evidence="3" id="KW-0813">Transport</keyword>
<evidence type="ECO:0000256" key="7">
    <source>
        <dbReference type="ARBA" id="ARBA00023136"/>
    </source>
</evidence>
<dbReference type="AlphaFoldDB" id="A0A941ER95"/>
<keyword evidence="4" id="KW-1003">Cell membrane</keyword>
<feature type="transmembrane region" description="Helical" evidence="9">
    <location>
        <begin position="163"/>
        <end position="185"/>
    </location>
</feature>
<dbReference type="InterPro" id="IPR002528">
    <property type="entry name" value="MATE_fam"/>
</dbReference>
<keyword evidence="6 9" id="KW-1133">Transmembrane helix</keyword>
<comment type="similarity">
    <text evidence="2">Belongs to the multi antimicrobial extrusion (MATE) (TC 2.A.66.1) family.</text>
</comment>
<dbReference type="InterPro" id="IPR044644">
    <property type="entry name" value="DinF-like"/>
</dbReference>
<dbReference type="GO" id="GO:0042910">
    <property type="term" value="F:xenobiotic transmembrane transporter activity"/>
    <property type="evidence" value="ECO:0007669"/>
    <property type="project" value="InterPro"/>
</dbReference>
<dbReference type="GO" id="GO:0015297">
    <property type="term" value="F:antiporter activity"/>
    <property type="evidence" value="ECO:0007669"/>
    <property type="project" value="InterPro"/>
</dbReference>
<dbReference type="GO" id="GO:0005886">
    <property type="term" value="C:plasma membrane"/>
    <property type="evidence" value="ECO:0007669"/>
    <property type="project" value="UniProtKB-SubCell"/>
</dbReference>
<name>A0A941ER95_9ACTN</name>
<feature type="transmembrane region" description="Helical" evidence="9">
    <location>
        <begin position="416"/>
        <end position="437"/>
    </location>
</feature>
<evidence type="ECO:0000313" key="11">
    <source>
        <dbReference type="Proteomes" id="UP000675781"/>
    </source>
</evidence>
<comment type="caution">
    <text evidence="10">The sequence shown here is derived from an EMBL/GenBank/DDBJ whole genome shotgun (WGS) entry which is preliminary data.</text>
</comment>
<dbReference type="EMBL" id="JAGSOG010000119">
    <property type="protein sequence ID" value="MBR7835990.1"/>
    <property type="molecule type" value="Genomic_DNA"/>
</dbReference>
<dbReference type="Proteomes" id="UP000675781">
    <property type="component" value="Unassembled WGS sequence"/>
</dbReference>
<accession>A0A941ER95</accession>
<sequence length="511" mass="51226">MAPTPDPARRPPPAQAGSHDAARAHGSRDADDTAPDATPQGQAPGGAVSSGGPPTAELPEGGAESPAGAAALADAAHVSAREILALALPALGALVAEPLFVLADSAIVGHLGPAELAGLGTAGAALSTLVNVCVFLAYGTTAQVSRLMGAGRRREALARGVDGMYLAAGLGLVLGVIGAVAAGPIVRVLGATAAAAPSAETYLRVSSAGLPGMLVVLAATGLLRGLHDMRTPLVVAGVAAVANTVLNWLLVYPAGWGIAGSAAGTAAVQTGMALVYVRSARRACRAEHVTPRPQWQSLRASLSANAALLTRTIGLRIYLLAGVWAAGSLGTVALAAHTIASNLWSTLALALDALAIAAQALVGHELGAGRTQEVRVVVARMNRWGLGFGMITGLGLLALSPVLAGVFTDDPAVRHALIPALLIAALFQPVAGVVFVLDGVLIGAGDATYLAWASLACTALFLGAVALVLGVGWGLAGLWGAIGMFTLARLVFLWIRARGTTWMRIGPTGAR</sequence>
<comment type="subcellular location">
    <subcellularLocation>
        <location evidence="1">Cell membrane</location>
        <topology evidence="1">Multi-pass membrane protein</topology>
    </subcellularLocation>
</comment>
<feature type="transmembrane region" description="Helical" evidence="9">
    <location>
        <begin position="476"/>
        <end position="495"/>
    </location>
</feature>
<evidence type="ECO:0000256" key="1">
    <source>
        <dbReference type="ARBA" id="ARBA00004651"/>
    </source>
</evidence>
<organism evidence="10 11">
    <name type="scientific">Actinospica durhamensis</name>
    <dbReference type="NCBI Taxonomy" id="1508375"/>
    <lineage>
        <taxon>Bacteria</taxon>
        <taxon>Bacillati</taxon>
        <taxon>Actinomycetota</taxon>
        <taxon>Actinomycetes</taxon>
        <taxon>Catenulisporales</taxon>
        <taxon>Actinospicaceae</taxon>
        <taxon>Actinospica</taxon>
    </lineage>
</organism>
<feature type="transmembrane region" description="Helical" evidence="9">
    <location>
        <begin position="449"/>
        <end position="470"/>
    </location>
</feature>
<evidence type="ECO:0000256" key="5">
    <source>
        <dbReference type="ARBA" id="ARBA00022692"/>
    </source>
</evidence>
<feature type="transmembrane region" description="Helical" evidence="9">
    <location>
        <begin position="343"/>
        <end position="363"/>
    </location>
</feature>
<evidence type="ECO:0000256" key="6">
    <source>
        <dbReference type="ARBA" id="ARBA00022989"/>
    </source>
</evidence>
<evidence type="ECO:0000256" key="3">
    <source>
        <dbReference type="ARBA" id="ARBA00022448"/>
    </source>
</evidence>
<proteinExistence type="inferred from homology"/>
<evidence type="ECO:0000256" key="8">
    <source>
        <dbReference type="SAM" id="MobiDB-lite"/>
    </source>
</evidence>
<evidence type="ECO:0000256" key="9">
    <source>
        <dbReference type="SAM" id="Phobius"/>
    </source>
</evidence>
<dbReference type="PIRSF" id="PIRSF006603">
    <property type="entry name" value="DinF"/>
    <property type="match status" value="1"/>
</dbReference>
<feature type="transmembrane region" description="Helical" evidence="9">
    <location>
        <begin position="233"/>
        <end position="250"/>
    </location>
</feature>
<feature type="region of interest" description="Disordered" evidence="8">
    <location>
        <begin position="1"/>
        <end position="67"/>
    </location>
</feature>
<feature type="compositionally biased region" description="Low complexity" evidence="8">
    <location>
        <begin position="35"/>
        <end position="67"/>
    </location>
</feature>
<feature type="transmembrane region" description="Helical" evidence="9">
    <location>
        <begin position="256"/>
        <end position="277"/>
    </location>
</feature>
<feature type="compositionally biased region" description="Basic and acidic residues" evidence="8">
    <location>
        <begin position="20"/>
        <end position="31"/>
    </location>
</feature>
<evidence type="ECO:0000256" key="2">
    <source>
        <dbReference type="ARBA" id="ARBA00010199"/>
    </source>
</evidence>
<feature type="transmembrane region" description="Helical" evidence="9">
    <location>
        <begin position="205"/>
        <end position="226"/>
    </location>
</feature>
<keyword evidence="5 9" id="KW-0812">Transmembrane</keyword>
<protein>
    <submittedName>
        <fullName evidence="10">MATE family efflux transporter</fullName>
    </submittedName>
</protein>
<dbReference type="RefSeq" id="WP_212530479.1">
    <property type="nucleotide sequence ID" value="NZ_JAGSOG010000119.1"/>
</dbReference>
<feature type="transmembrane region" description="Helical" evidence="9">
    <location>
        <begin position="123"/>
        <end position="142"/>
    </location>
</feature>
<dbReference type="PANTHER" id="PTHR42893">
    <property type="entry name" value="PROTEIN DETOXIFICATION 44, CHLOROPLASTIC-RELATED"/>
    <property type="match status" value="1"/>
</dbReference>
<feature type="compositionally biased region" description="Pro residues" evidence="8">
    <location>
        <begin position="1"/>
        <end position="14"/>
    </location>
</feature>
<keyword evidence="11" id="KW-1185">Reference proteome</keyword>